<dbReference type="InterPro" id="IPR010221">
    <property type="entry name" value="VCBS_dom"/>
</dbReference>
<organism evidence="3 4">
    <name type="scientific">Inhella crocodyli</name>
    <dbReference type="NCBI Taxonomy" id="2499851"/>
    <lineage>
        <taxon>Bacteria</taxon>
        <taxon>Pseudomonadati</taxon>
        <taxon>Pseudomonadota</taxon>
        <taxon>Betaproteobacteria</taxon>
        <taxon>Burkholderiales</taxon>
        <taxon>Sphaerotilaceae</taxon>
        <taxon>Inhella</taxon>
    </lineage>
</organism>
<keyword evidence="4" id="KW-1185">Reference proteome</keyword>
<dbReference type="AlphaFoldDB" id="A0A437L938"/>
<dbReference type="Proteomes" id="UP000288587">
    <property type="component" value="Unassembled WGS sequence"/>
</dbReference>
<feature type="region of interest" description="Disordered" evidence="1">
    <location>
        <begin position="1"/>
        <end position="29"/>
    </location>
</feature>
<accession>A0A437L938</accession>
<evidence type="ECO:0000256" key="1">
    <source>
        <dbReference type="SAM" id="MobiDB-lite"/>
    </source>
</evidence>
<dbReference type="InterPro" id="IPR040853">
    <property type="entry name" value="RapA2_cadherin-like"/>
</dbReference>
<dbReference type="Pfam" id="PF17803">
    <property type="entry name" value="Cadherin_4"/>
    <property type="match status" value="1"/>
</dbReference>
<evidence type="ECO:0000259" key="2">
    <source>
        <dbReference type="Pfam" id="PF17803"/>
    </source>
</evidence>
<dbReference type="EMBL" id="SACM01000012">
    <property type="protein sequence ID" value="RVT81906.1"/>
    <property type="molecule type" value="Genomic_DNA"/>
</dbReference>
<evidence type="ECO:0000313" key="3">
    <source>
        <dbReference type="EMBL" id="RVT81906.1"/>
    </source>
</evidence>
<dbReference type="InterPro" id="IPR013783">
    <property type="entry name" value="Ig-like_fold"/>
</dbReference>
<evidence type="ECO:0000313" key="4">
    <source>
        <dbReference type="Proteomes" id="UP000288587"/>
    </source>
</evidence>
<dbReference type="Gene3D" id="2.60.40.10">
    <property type="entry name" value="Immunoglobulins"/>
    <property type="match status" value="1"/>
</dbReference>
<feature type="non-terminal residue" evidence="3">
    <location>
        <position position="105"/>
    </location>
</feature>
<protein>
    <recommendedName>
        <fullName evidence="2">RapA2 cadherin-like domain-containing protein</fullName>
    </recommendedName>
</protein>
<dbReference type="NCBIfam" id="TIGR01965">
    <property type="entry name" value="VCBS_repeat"/>
    <property type="match status" value="1"/>
</dbReference>
<reference evidence="3 4" key="1">
    <citation type="submission" date="2019-01" db="EMBL/GenBank/DDBJ databases">
        <authorList>
            <person name="Chen W.-M."/>
        </authorList>
    </citation>
    <scope>NUCLEOTIDE SEQUENCE [LARGE SCALE GENOMIC DNA]</scope>
    <source>
        <strain evidence="3 4">CCP-18</strain>
    </source>
</reference>
<name>A0A437L938_9BURK</name>
<proteinExistence type="predicted"/>
<gene>
    <name evidence="3" type="ORF">EOD73_17490</name>
</gene>
<feature type="domain" description="RapA2 cadherin-like" evidence="2">
    <location>
        <begin position="31"/>
        <end position="100"/>
    </location>
</feature>
<comment type="caution">
    <text evidence="3">The sequence shown here is derived from an EMBL/GenBank/DDBJ whole genome shotgun (WGS) entry which is preliminary data.</text>
</comment>
<sequence>MSFVPNANWNGSTSFSFTATDNEGASSAPANQTISVSAVNDPAVIGGVASGATVEDTTTSASGQLTVTDPDAGEAVFVPQTNVAGAHGTFSVNAAGLWTYTLNNA</sequence>